<gene>
    <name evidence="1" type="ordered locus">CHY_1022</name>
</gene>
<dbReference type="STRING" id="246194.CHY_1022"/>
<dbReference type="AlphaFoldDB" id="Q3ADB5"/>
<dbReference type="eggNOG" id="COG1655">
    <property type="taxonomic scope" value="Bacteria"/>
</dbReference>
<dbReference type="OrthoDB" id="9780343at2"/>
<dbReference type="InParanoid" id="Q3ADB5"/>
<dbReference type="InterPro" id="IPR018708">
    <property type="entry name" value="DUF2225"/>
</dbReference>
<dbReference type="Proteomes" id="UP000002706">
    <property type="component" value="Chromosome"/>
</dbReference>
<evidence type="ECO:0008006" key="3">
    <source>
        <dbReference type="Google" id="ProtNLM"/>
    </source>
</evidence>
<proteinExistence type="predicted"/>
<dbReference type="InterPro" id="IPR011990">
    <property type="entry name" value="TPR-like_helical_dom_sf"/>
</dbReference>
<dbReference type="HOGENOM" id="CLU_074582_1_0_9"/>
<keyword evidence="2" id="KW-1185">Reference proteome</keyword>
<reference evidence="1 2" key="1">
    <citation type="journal article" date="2005" name="PLoS Genet.">
        <title>Life in hot carbon monoxide: the complete genome sequence of Carboxydothermus hydrogenoformans Z-2901.</title>
        <authorList>
            <person name="Wu M."/>
            <person name="Ren Q."/>
            <person name="Durkin A.S."/>
            <person name="Daugherty S.C."/>
            <person name="Brinkac L.M."/>
            <person name="Dodson R.J."/>
            <person name="Madupu R."/>
            <person name="Sullivan S.A."/>
            <person name="Kolonay J.F."/>
            <person name="Haft D.H."/>
            <person name="Nelson W.C."/>
            <person name="Tallon L.J."/>
            <person name="Jones K.M."/>
            <person name="Ulrich L.E."/>
            <person name="Gonzalez J.M."/>
            <person name="Zhulin I.B."/>
            <person name="Robb F.T."/>
            <person name="Eisen J.A."/>
        </authorList>
    </citation>
    <scope>NUCLEOTIDE SEQUENCE [LARGE SCALE GENOMIC DNA]</scope>
    <source>
        <strain evidence="2">ATCC BAA-161 / DSM 6008 / Z-2901</strain>
    </source>
</reference>
<name>Q3ADB5_CARHZ</name>
<accession>Q3ADB5</accession>
<dbReference type="EMBL" id="CP000141">
    <property type="protein sequence ID" value="ABB15623.1"/>
    <property type="molecule type" value="Genomic_DNA"/>
</dbReference>
<protein>
    <recommendedName>
        <fullName evidence="3">DUF2225 domain-containing protein</fullName>
    </recommendedName>
</protein>
<dbReference type="Gene3D" id="1.25.40.10">
    <property type="entry name" value="Tetratricopeptide repeat domain"/>
    <property type="match status" value="1"/>
</dbReference>
<dbReference type="SUPFAM" id="SSF81901">
    <property type="entry name" value="HCP-like"/>
    <property type="match status" value="1"/>
</dbReference>
<organism evidence="1 2">
    <name type="scientific">Carboxydothermus hydrogenoformans (strain ATCC BAA-161 / DSM 6008 / Z-2901)</name>
    <dbReference type="NCBI Taxonomy" id="246194"/>
    <lineage>
        <taxon>Bacteria</taxon>
        <taxon>Bacillati</taxon>
        <taxon>Bacillota</taxon>
        <taxon>Clostridia</taxon>
        <taxon>Thermoanaerobacterales</taxon>
        <taxon>Thermoanaerobacteraceae</taxon>
        <taxon>Carboxydothermus</taxon>
    </lineage>
</organism>
<evidence type="ECO:0000313" key="2">
    <source>
        <dbReference type="Proteomes" id="UP000002706"/>
    </source>
</evidence>
<dbReference type="Pfam" id="PF09986">
    <property type="entry name" value="DUF2225"/>
    <property type="match status" value="1"/>
</dbReference>
<sequence length="228" mass="26618">MIILNQDLYAKTIKCPLCGNEYKTLKVKTSALRPAGMDGDLCMRYSGLNPLYYKVNVCPQCFYAFTDEFTNIKKTELELLKNELAKNPLPFNFCGERDFTLAVKSYGQALKCALLKKEKDSIIGRLCHNLACLYRTQGELENEEKYLHYALNYYEKAFTTEANAKDTYTLAYLIGELSRRLKDYEKAAKWFGYLLQNKNMLPQKLVNLVQEQWQVLREEKRWYSSKLV</sequence>
<evidence type="ECO:0000313" key="1">
    <source>
        <dbReference type="EMBL" id="ABB15623.1"/>
    </source>
</evidence>
<dbReference type="KEGG" id="chy:CHY_1022"/>